<accession>A0A5M3MND8</accession>
<name>A0A5M3MND8_CONPW</name>
<dbReference type="OrthoDB" id="3362246at2759"/>
<protein>
    <submittedName>
        <fullName evidence="2">Uncharacterized protein</fullName>
    </submittedName>
</protein>
<dbReference type="EMBL" id="JH711579">
    <property type="protein sequence ID" value="EIW80556.1"/>
    <property type="molecule type" value="Genomic_DNA"/>
</dbReference>
<dbReference type="PANTHER" id="PTHR37487:SF3">
    <property type="entry name" value="CLEAVAGE_POLYADENYLATION SPECIFICITY FACTOR A SUBUNIT N-TERMINAL DOMAIN-CONTAINING PROTEIN"/>
    <property type="match status" value="1"/>
</dbReference>
<dbReference type="OMA" id="LINITWH"/>
<proteinExistence type="predicted"/>
<feature type="chain" id="PRO_5024392023" evidence="1">
    <location>
        <begin position="21"/>
        <end position="121"/>
    </location>
</feature>
<keyword evidence="1" id="KW-0732">Signal</keyword>
<evidence type="ECO:0000313" key="2">
    <source>
        <dbReference type="EMBL" id="EIW80556.1"/>
    </source>
</evidence>
<sequence length="121" mass="12929">MKFQHAIASAISLAVARAWAAPTDTLTIDTPSRLALFQCGLINITWHGGQGPYTLSVLLAGSASETPYDVYSNLRASPYTWNTNVQDGNNATLSVKDNTGALAYTSSIFVNGQDNMSCLKN</sequence>
<dbReference type="GeneID" id="19205461"/>
<organism evidence="2 3">
    <name type="scientific">Coniophora puteana (strain RWD-64-598)</name>
    <name type="common">Brown rot fungus</name>
    <dbReference type="NCBI Taxonomy" id="741705"/>
    <lineage>
        <taxon>Eukaryota</taxon>
        <taxon>Fungi</taxon>
        <taxon>Dikarya</taxon>
        <taxon>Basidiomycota</taxon>
        <taxon>Agaricomycotina</taxon>
        <taxon>Agaricomycetes</taxon>
        <taxon>Agaricomycetidae</taxon>
        <taxon>Boletales</taxon>
        <taxon>Coniophorineae</taxon>
        <taxon>Coniophoraceae</taxon>
        <taxon>Coniophora</taxon>
    </lineage>
</organism>
<comment type="caution">
    <text evidence="2">The sequence shown here is derived from an EMBL/GenBank/DDBJ whole genome shotgun (WGS) entry which is preliminary data.</text>
</comment>
<dbReference type="RefSeq" id="XP_007769485.1">
    <property type="nucleotide sequence ID" value="XM_007771295.1"/>
</dbReference>
<evidence type="ECO:0000313" key="3">
    <source>
        <dbReference type="Proteomes" id="UP000053558"/>
    </source>
</evidence>
<dbReference type="Proteomes" id="UP000053558">
    <property type="component" value="Unassembled WGS sequence"/>
</dbReference>
<feature type="signal peptide" evidence="1">
    <location>
        <begin position="1"/>
        <end position="20"/>
    </location>
</feature>
<keyword evidence="3" id="KW-1185">Reference proteome</keyword>
<evidence type="ECO:0000256" key="1">
    <source>
        <dbReference type="SAM" id="SignalP"/>
    </source>
</evidence>
<dbReference type="KEGG" id="cput:CONPUDRAFT_166053"/>
<dbReference type="PANTHER" id="PTHR37487">
    <property type="entry name" value="CHROMOSOME 1, WHOLE GENOME SHOTGUN SEQUENCE"/>
    <property type="match status" value="1"/>
</dbReference>
<dbReference type="AlphaFoldDB" id="A0A5M3MND8"/>
<gene>
    <name evidence="2" type="ORF">CONPUDRAFT_166053</name>
</gene>
<reference evidence="3" key="1">
    <citation type="journal article" date="2012" name="Science">
        <title>The Paleozoic origin of enzymatic lignin decomposition reconstructed from 31 fungal genomes.</title>
        <authorList>
            <person name="Floudas D."/>
            <person name="Binder M."/>
            <person name="Riley R."/>
            <person name="Barry K."/>
            <person name="Blanchette R.A."/>
            <person name="Henrissat B."/>
            <person name="Martinez A.T."/>
            <person name="Otillar R."/>
            <person name="Spatafora J.W."/>
            <person name="Yadav J.S."/>
            <person name="Aerts A."/>
            <person name="Benoit I."/>
            <person name="Boyd A."/>
            <person name="Carlson A."/>
            <person name="Copeland A."/>
            <person name="Coutinho P.M."/>
            <person name="de Vries R.P."/>
            <person name="Ferreira P."/>
            <person name="Findley K."/>
            <person name="Foster B."/>
            <person name="Gaskell J."/>
            <person name="Glotzer D."/>
            <person name="Gorecki P."/>
            <person name="Heitman J."/>
            <person name="Hesse C."/>
            <person name="Hori C."/>
            <person name="Igarashi K."/>
            <person name="Jurgens J.A."/>
            <person name="Kallen N."/>
            <person name="Kersten P."/>
            <person name="Kohler A."/>
            <person name="Kuees U."/>
            <person name="Kumar T.K.A."/>
            <person name="Kuo A."/>
            <person name="LaButti K."/>
            <person name="Larrondo L.F."/>
            <person name="Lindquist E."/>
            <person name="Ling A."/>
            <person name="Lombard V."/>
            <person name="Lucas S."/>
            <person name="Lundell T."/>
            <person name="Martin R."/>
            <person name="McLaughlin D.J."/>
            <person name="Morgenstern I."/>
            <person name="Morin E."/>
            <person name="Murat C."/>
            <person name="Nagy L.G."/>
            <person name="Nolan M."/>
            <person name="Ohm R.A."/>
            <person name="Patyshakuliyeva A."/>
            <person name="Rokas A."/>
            <person name="Ruiz-Duenas F.J."/>
            <person name="Sabat G."/>
            <person name="Salamov A."/>
            <person name="Samejima M."/>
            <person name="Schmutz J."/>
            <person name="Slot J.C."/>
            <person name="St John F."/>
            <person name="Stenlid J."/>
            <person name="Sun H."/>
            <person name="Sun S."/>
            <person name="Syed K."/>
            <person name="Tsang A."/>
            <person name="Wiebenga A."/>
            <person name="Young D."/>
            <person name="Pisabarro A."/>
            <person name="Eastwood D.C."/>
            <person name="Martin F."/>
            <person name="Cullen D."/>
            <person name="Grigoriev I.V."/>
            <person name="Hibbett D.S."/>
        </authorList>
    </citation>
    <scope>NUCLEOTIDE SEQUENCE [LARGE SCALE GENOMIC DNA]</scope>
    <source>
        <strain evidence="3">RWD-64-598 SS2</strain>
    </source>
</reference>